<name>A0A1D8TZ32_9CYAN</name>
<feature type="domain" description="Thioesterase" evidence="1">
    <location>
        <begin position="1"/>
        <end position="54"/>
    </location>
</feature>
<accession>A0A1D8TZ32</accession>
<sequence>MVAFEIAQQLQQLGETVALLALFDLPAPVPGSTPKQLDWDDTRWLTNIAQILEMLSGKNRLLRIWSAKILV</sequence>
<gene>
    <name evidence="2" type="ORF">BJP34_28865</name>
</gene>
<dbReference type="Proteomes" id="UP000177870">
    <property type="component" value="Chromosome"/>
</dbReference>
<evidence type="ECO:0000313" key="3">
    <source>
        <dbReference type="Proteomes" id="UP000177870"/>
    </source>
</evidence>
<dbReference type="AlphaFoldDB" id="A0A1D8TZ32"/>
<dbReference type="Gene3D" id="3.40.50.1820">
    <property type="entry name" value="alpha/beta hydrolase"/>
    <property type="match status" value="1"/>
</dbReference>
<dbReference type="KEGG" id="mpro:BJP34_28865"/>
<evidence type="ECO:0000313" key="2">
    <source>
        <dbReference type="EMBL" id="AOX02919.1"/>
    </source>
</evidence>
<protein>
    <recommendedName>
        <fullName evidence="1">Thioesterase domain-containing protein</fullName>
    </recommendedName>
</protein>
<dbReference type="Pfam" id="PF00975">
    <property type="entry name" value="Thioesterase"/>
    <property type="match status" value="1"/>
</dbReference>
<dbReference type="InterPro" id="IPR001031">
    <property type="entry name" value="Thioesterase"/>
</dbReference>
<dbReference type="STRING" id="1458985.BJP34_28865"/>
<dbReference type="EMBL" id="CP017599">
    <property type="protein sequence ID" value="AOX02919.1"/>
    <property type="molecule type" value="Genomic_DNA"/>
</dbReference>
<dbReference type="InterPro" id="IPR029058">
    <property type="entry name" value="AB_hydrolase_fold"/>
</dbReference>
<organism evidence="2 3">
    <name type="scientific">Moorena producens PAL-8-15-08-1</name>
    <dbReference type="NCBI Taxonomy" id="1458985"/>
    <lineage>
        <taxon>Bacteria</taxon>
        <taxon>Bacillati</taxon>
        <taxon>Cyanobacteriota</taxon>
        <taxon>Cyanophyceae</taxon>
        <taxon>Coleofasciculales</taxon>
        <taxon>Coleofasciculaceae</taxon>
        <taxon>Moorena</taxon>
    </lineage>
</organism>
<dbReference type="SUPFAM" id="SSF53474">
    <property type="entry name" value="alpha/beta-Hydrolases"/>
    <property type="match status" value="1"/>
</dbReference>
<evidence type="ECO:0000259" key="1">
    <source>
        <dbReference type="Pfam" id="PF00975"/>
    </source>
</evidence>
<proteinExistence type="predicted"/>
<reference evidence="3" key="1">
    <citation type="submission" date="2016-10" db="EMBL/GenBank/DDBJ databases">
        <title>Comparative genomics uncovers the prolific and rare metabolic potential of the cyanobacterial genus Moorea.</title>
        <authorList>
            <person name="Leao T."/>
            <person name="Castelao G."/>
            <person name="Korobeynikov A."/>
            <person name="Monroe E.A."/>
            <person name="Podell S."/>
            <person name="Glukhov E."/>
            <person name="Allen E."/>
            <person name="Gerwick W.H."/>
            <person name="Gerwick L."/>
        </authorList>
    </citation>
    <scope>NUCLEOTIDE SEQUENCE [LARGE SCALE GENOMIC DNA]</scope>
    <source>
        <strain evidence="3">PAL-8-15-08-1</strain>
    </source>
</reference>